<keyword evidence="2" id="KW-1185">Reference proteome</keyword>
<gene>
    <name evidence="1" type="ORF">WMW72_07345</name>
</gene>
<accession>A0ABU9DFS6</accession>
<name>A0ABU9DFS6_9BACL</name>
<protein>
    <submittedName>
        <fullName evidence="1">Uncharacterized protein</fullName>
    </submittedName>
</protein>
<reference evidence="1 2" key="1">
    <citation type="submission" date="2024-04" db="EMBL/GenBank/DDBJ databases">
        <title>draft genome sequnece of Paenibacillus filicis.</title>
        <authorList>
            <person name="Kim D.-U."/>
        </authorList>
    </citation>
    <scope>NUCLEOTIDE SEQUENCE [LARGE SCALE GENOMIC DNA]</scope>
    <source>
        <strain evidence="1 2">KACC14197</strain>
    </source>
</reference>
<evidence type="ECO:0000313" key="2">
    <source>
        <dbReference type="Proteomes" id="UP001469365"/>
    </source>
</evidence>
<evidence type="ECO:0000313" key="1">
    <source>
        <dbReference type="EMBL" id="MEK8127730.1"/>
    </source>
</evidence>
<comment type="caution">
    <text evidence="1">The sequence shown here is derived from an EMBL/GenBank/DDBJ whole genome shotgun (WGS) entry which is preliminary data.</text>
</comment>
<dbReference type="Proteomes" id="UP001469365">
    <property type="component" value="Unassembled WGS sequence"/>
</dbReference>
<proteinExistence type="predicted"/>
<organism evidence="1 2">
    <name type="scientific">Paenibacillus filicis</name>
    <dbReference type="NCBI Taxonomy" id="669464"/>
    <lineage>
        <taxon>Bacteria</taxon>
        <taxon>Bacillati</taxon>
        <taxon>Bacillota</taxon>
        <taxon>Bacilli</taxon>
        <taxon>Bacillales</taxon>
        <taxon>Paenibacillaceae</taxon>
        <taxon>Paenibacillus</taxon>
    </lineage>
</organism>
<dbReference type="EMBL" id="JBBPCC010000003">
    <property type="protein sequence ID" value="MEK8127730.1"/>
    <property type="molecule type" value="Genomic_DNA"/>
</dbReference>
<sequence>MPPYFSIEMAFPYKFFYPSLVRDLYDMVFSKFPFKSGYWNSEGESLEEIIVWNQRLLEKRFRLGFYEPAQNNYKQVLLLSNLYSEMRLFWMYTEDEIRASIIIPEYDVLVDEDIWTFDAAKIEPIKNLCEHLWTESPVEHIQTCLEMDGGPISMNKIKKGSQPSIRPISIVRDEDFEKMGEFHSSIEVISIKRSGFLFINRNHLAEV</sequence>
<dbReference type="RefSeq" id="WP_341414781.1">
    <property type="nucleotide sequence ID" value="NZ_JBBPCC010000003.1"/>
</dbReference>